<evidence type="ECO:0000313" key="2">
    <source>
        <dbReference type="Proteomes" id="UP001385809"/>
    </source>
</evidence>
<sequence>MFAWRRRGRHRLGSTGLTWVREHGAIAAALGVPAIARRGLFETFFATARHAALA</sequence>
<gene>
    <name evidence="1" type="ORF">WCD74_16645</name>
</gene>
<evidence type="ECO:0000313" key="1">
    <source>
        <dbReference type="EMBL" id="MEJ2869407.1"/>
    </source>
</evidence>
<reference evidence="1 2" key="1">
    <citation type="submission" date="2024-03" db="EMBL/GenBank/DDBJ databases">
        <title>Actinomycetospora sp. OC33-EN08, a novel actinomycete isolated from wild orchid (Aerides multiflora).</title>
        <authorList>
            <person name="Suriyachadkun C."/>
        </authorList>
    </citation>
    <scope>NUCLEOTIDE SEQUENCE [LARGE SCALE GENOMIC DNA]</scope>
    <source>
        <strain evidence="1 2">OC33-EN08</strain>
    </source>
</reference>
<accession>A0ABU8MS32</accession>
<dbReference type="EMBL" id="JBBEGN010000007">
    <property type="protein sequence ID" value="MEJ2869407.1"/>
    <property type="molecule type" value="Genomic_DNA"/>
</dbReference>
<keyword evidence="2" id="KW-1185">Reference proteome</keyword>
<organism evidence="1 2">
    <name type="scientific">Actinomycetospora aurantiaca</name>
    <dbReference type="NCBI Taxonomy" id="3129233"/>
    <lineage>
        <taxon>Bacteria</taxon>
        <taxon>Bacillati</taxon>
        <taxon>Actinomycetota</taxon>
        <taxon>Actinomycetes</taxon>
        <taxon>Pseudonocardiales</taxon>
        <taxon>Pseudonocardiaceae</taxon>
        <taxon>Actinomycetospora</taxon>
    </lineage>
</organism>
<dbReference type="Proteomes" id="UP001385809">
    <property type="component" value="Unassembled WGS sequence"/>
</dbReference>
<proteinExistence type="predicted"/>
<dbReference type="RefSeq" id="WP_337695974.1">
    <property type="nucleotide sequence ID" value="NZ_JBBEGN010000007.1"/>
</dbReference>
<protein>
    <submittedName>
        <fullName evidence="1">Uncharacterized protein</fullName>
    </submittedName>
</protein>
<comment type="caution">
    <text evidence="1">The sequence shown here is derived from an EMBL/GenBank/DDBJ whole genome shotgun (WGS) entry which is preliminary data.</text>
</comment>
<name>A0ABU8MS32_9PSEU</name>